<name>A0A2W7BSX5_9HYPH</name>
<evidence type="ECO:0000313" key="2">
    <source>
        <dbReference type="EMBL" id="PZV33101.1"/>
    </source>
</evidence>
<dbReference type="AlphaFoldDB" id="A0A2W7BSX5"/>
<proteinExistence type="predicted"/>
<keyword evidence="3" id="KW-1185">Reference proteome</keyword>
<reference evidence="3" key="1">
    <citation type="submission" date="2017-03" db="EMBL/GenBank/DDBJ databases">
        <authorList>
            <person name="Safronova V.I."/>
            <person name="Sazanova A.L."/>
            <person name="Chirak E.R."/>
        </authorList>
    </citation>
    <scope>NUCLEOTIDE SEQUENCE [LARGE SCALE GENOMIC DNA]</scope>
    <source>
        <strain evidence="3">Ach-343</strain>
    </source>
</reference>
<feature type="region of interest" description="Disordered" evidence="1">
    <location>
        <begin position="55"/>
        <end position="92"/>
    </location>
</feature>
<dbReference type="Proteomes" id="UP000248616">
    <property type="component" value="Unassembled WGS sequence"/>
</dbReference>
<sequence length="92" mass="10536">MPDPNYLTPEEVIARYRGQVSEGTLRNCRCMRIGPSFLKIGKAILYPSGELDRWANRSSSSADPHANCRGKRRHRQSSSEAVQSFRGRWLDR</sequence>
<dbReference type="EMBL" id="MZXV01000085">
    <property type="protein sequence ID" value="PZV33101.1"/>
    <property type="molecule type" value="Genomic_DNA"/>
</dbReference>
<evidence type="ECO:0008006" key="4">
    <source>
        <dbReference type="Google" id="ProtNLM"/>
    </source>
</evidence>
<evidence type="ECO:0000313" key="3">
    <source>
        <dbReference type="Proteomes" id="UP000248616"/>
    </source>
</evidence>
<dbReference type="OrthoDB" id="9806994at2"/>
<comment type="caution">
    <text evidence="2">The sequence shown here is derived from an EMBL/GenBank/DDBJ whole genome shotgun (WGS) entry which is preliminary data.</text>
</comment>
<protein>
    <recommendedName>
        <fullName evidence="4">DNA-binding protein</fullName>
    </recommendedName>
</protein>
<gene>
    <name evidence="2" type="ORF">B5V02_37765</name>
</gene>
<evidence type="ECO:0000256" key="1">
    <source>
        <dbReference type="SAM" id="MobiDB-lite"/>
    </source>
</evidence>
<organism evidence="2 3">
    <name type="scientific">Mesorhizobium kowhaii</name>
    <dbReference type="NCBI Taxonomy" id="1300272"/>
    <lineage>
        <taxon>Bacteria</taxon>
        <taxon>Pseudomonadati</taxon>
        <taxon>Pseudomonadota</taxon>
        <taxon>Alphaproteobacteria</taxon>
        <taxon>Hyphomicrobiales</taxon>
        <taxon>Phyllobacteriaceae</taxon>
        <taxon>Mesorhizobium</taxon>
    </lineage>
</organism>
<accession>A0A2W7BSX5</accession>